<name>A0ACC6PZX6_9ACTN</name>
<evidence type="ECO:0000313" key="1">
    <source>
        <dbReference type="EMBL" id="MEJ8636894.1"/>
    </source>
</evidence>
<proteinExistence type="predicted"/>
<keyword evidence="2" id="KW-1185">Reference proteome</keyword>
<reference evidence="1" key="1">
    <citation type="submission" date="2024-03" db="EMBL/GenBank/DDBJ databases">
        <title>Novel Streptomyces species of biotechnological and ecological value are a feature of Machair soil.</title>
        <authorList>
            <person name="Prole J.R."/>
            <person name="Goodfellow M."/>
            <person name="Allenby N."/>
            <person name="Ward A.C."/>
        </authorList>
    </citation>
    <scope>NUCLEOTIDE SEQUENCE</scope>
    <source>
        <strain evidence="1">MS2.AVA.5</strain>
    </source>
</reference>
<sequence>MTQTTDHSPPFSAPVLLQGGRRPALAACLVRGAIAAGLGLGTFAVLVIALWISSPYPDSGPNGALHVAAGLWLLAHGTELVRSETLSGQQAPIGIVPLLLVVVPAWLAHRAARDGLLPADDRPRPSARGALCAVSLGYLLVGAAATVYAAGGPLAPDLLSAVLHLPLVTLAAVGAGVWTASGRPGGPLPEWVPARLRKELARTRVAVATRSGAAGALTLLGGGALLVAASMVWNADATQDSFLHLADVWSGRLAVLMLGMALVPNAAVWAAAYGLGPGFALGTGATATPLALTGDPALPHFPLVAAVPAEGPGTPLNWAAAVVPLAAALIVAHFTADRAAPRQGDRATAWGMGETALAALQGAVVCGVLTGFLAAAAGGPLGTGRLTAFGPVWWLTGAAALVWSAVVAVPVALGLRAWRVRGRAVGADGSPVPAAAVPGPSSPAPGAAGGVEVDDMDDEEFDPYDFLPEFPTGSRKTDTSPDGTATAADGSSDGPGDGAGDATGSGRDDRAPWAVPLSPWPKAPGLSSIALDADRAKADGEKRDREERDREERDREERDREEADASAAERTEDPGTSSTRSPATNPTDNRADTGAAGVDAAQPSPTLPARLPAGLPDQPAGRADADRDDSGPPATP</sequence>
<comment type="caution">
    <text evidence="1">The sequence shown here is derived from an EMBL/GenBank/DDBJ whole genome shotgun (WGS) entry which is preliminary data.</text>
</comment>
<dbReference type="Proteomes" id="UP001377168">
    <property type="component" value="Unassembled WGS sequence"/>
</dbReference>
<protein>
    <submittedName>
        <fullName evidence="1">DUF6350 family protein</fullName>
    </submittedName>
</protein>
<evidence type="ECO:0000313" key="2">
    <source>
        <dbReference type="Proteomes" id="UP001377168"/>
    </source>
</evidence>
<dbReference type="EMBL" id="JBBKAJ010000022">
    <property type="protein sequence ID" value="MEJ8636894.1"/>
    <property type="molecule type" value="Genomic_DNA"/>
</dbReference>
<gene>
    <name evidence="1" type="ORF">WKI67_26380</name>
</gene>
<organism evidence="1 2">
    <name type="scientific">Streptomyces achmelvichensis</name>
    <dbReference type="NCBI Taxonomy" id="3134111"/>
    <lineage>
        <taxon>Bacteria</taxon>
        <taxon>Bacillati</taxon>
        <taxon>Actinomycetota</taxon>
        <taxon>Actinomycetes</taxon>
        <taxon>Kitasatosporales</taxon>
        <taxon>Streptomycetaceae</taxon>
        <taxon>Streptomyces</taxon>
    </lineage>
</organism>
<accession>A0ACC6PZX6</accession>